<accession>A0A7X3LYM7</accession>
<evidence type="ECO:0008006" key="3">
    <source>
        <dbReference type="Google" id="ProtNLM"/>
    </source>
</evidence>
<dbReference type="RefSeq" id="WP_160777734.1">
    <property type="nucleotide sequence ID" value="NZ_WUMV01000011.1"/>
</dbReference>
<proteinExistence type="predicted"/>
<evidence type="ECO:0000313" key="1">
    <source>
        <dbReference type="EMBL" id="MXN67481.1"/>
    </source>
</evidence>
<sequence>MQLVPEGPNIPEALLNAHAEGGVVFFCGAGVSLDAGYPLFGGLVEQLEKRNPITATPELQEAIDRGDYDFALSIIQRKLGKNAVKLRHDTAQILSRRPKTLKNHISILRLSRLRDGTCRLITTNFDRLFIKATRKLAPINVDSAPKLPVPKADRWDSILHLHGLLPAKPNDLELGNLVLTSADFGEAYVTDSYCSRFVVELLRNFTVVFLGYSLNDRIMRYLLDAISYSEKFFDETENDGHFKKPYAFVEHNENDEEEVVRRWDLKEVTPIPYFVEEALRRNRGSHHRLYDTLDAWADLASGGQNARVTLALNEATKPFLSEDTFGQERLLWALRDENGKAAEALATVEKREQTASIDWLPFFAKNGLLDQAYSPAELQVLSAQRERDPKKVLEPRYLGSVTNGNDISRLKPVSANLLRWMQWHLDTAELVDWVLKNGAVPHPEFSREYGRPQGGATRVSLSDDQKRLWDILTSDAYAQSQLPASYWFDLRESLDFQNPFDALEFLTHVAPKLAIKPSIYREFEGHSETYFGQFEFELKLHNHQMDYQVGQIISTPALQKGLESLCEPLSQLVKSGLDWLSLVEKVSDEQDLSGYSIPSISPHTQNEFVRDFGQLVFLLRTAFERRLASDAEGANTIAGYWAQQSYPLFKRLFLYAANKCGSTQDRSALELLLTDGAQWLWALDTTREVNVYLRERVRHWKTSQVSRLCRAILKGPVRERYRDMPDGDWREFRDRIITKYLSKLEQGGVTLPQTVASRFSALKERFPYSPPEDQSDEFVIYSGPTRYVEWDEGIEPAALPEFVQMTAGERVDKWSPDQSRMLQRLAISNPRAVLETLEEGVEKKLEDEDFWSEGISGLARAIENAGTPPTEAASDD</sequence>
<reference evidence="1 2" key="1">
    <citation type="submission" date="2019-12" db="EMBL/GenBank/DDBJ databases">
        <authorList>
            <person name="Li M."/>
        </authorList>
    </citation>
    <scope>NUCLEOTIDE SEQUENCE [LARGE SCALE GENOMIC DNA]</scope>
    <source>
        <strain evidence="1 2">GBMRC 2046</strain>
    </source>
</reference>
<keyword evidence="2" id="KW-1185">Reference proteome</keyword>
<dbReference type="SUPFAM" id="SSF52467">
    <property type="entry name" value="DHS-like NAD/FAD-binding domain"/>
    <property type="match status" value="1"/>
</dbReference>
<gene>
    <name evidence="1" type="ORF">GR183_21460</name>
</gene>
<dbReference type="EMBL" id="WUMV01000011">
    <property type="protein sequence ID" value="MXN67481.1"/>
    <property type="molecule type" value="Genomic_DNA"/>
</dbReference>
<dbReference type="Gene3D" id="3.40.50.1220">
    <property type="entry name" value="TPP-binding domain"/>
    <property type="match status" value="1"/>
</dbReference>
<name>A0A7X3LYM7_9HYPH</name>
<dbReference type="InterPro" id="IPR029035">
    <property type="entry name" value="DHS-like_NAD/FAD-binding_dom"/>
</dbReference>
<comment type="caution">
    <text evidence="1">The sequence shown here is derived from an EMBL/GenBank/DDBJ whole genome shotgun (WGS) entry which is preliminary data.</text>
</comment>
<organism evidence="1 2">
    <name type="scientific">Stappia sediminis</name>
    <dbReference type="NCBI Taxonomy" id="2692190"/>
    <lineage>
        <taxon>Bacteria</taxon>
        <taxon>Pseudomonadati</taxon>
        <taxon>Pseudomonadota</taxon>
        <taxon>Alphaproteobacteria</taxon>
        <taxon>Hyphomicrobiales</taxon>
        <taxon>Stappiaceae</taxon>
        <taxon>Stappia</taxon>
    </lineage>
</organism>
<protein>
    <recommendedName>
        <fullName evidence="3">SIR2-like domain-containing protein</fullName>
    </recommendedName>
</protein>
<dbReference type="AlphaFoldDB" id="A0A7X3LYM7"/>
<dbReference type="Proteomes" id="UP000433101">
    <property type="component" value="Unassembled WGS sequence"/>
</dbReference>
<dbReference type="Pfam" id="PF13289">
    <property type="entry name" value="SIR2_2"/>
    <property type="match status" value="1"/>
</dbReference>
<evidence type="ECO:0000313" key="2">
    <source>
        <dbReference type="Proteomes" id="UP000433101"/>
    </source>
</evidence>